<sequence>MQDESMTGSRFGMPDDRMGGAGPRLFRLDRRGWAGLLLGFALGGFFDGILLHQILQWHHLLSALDGDLRFQVAADGFFHALMYLVAGAGLWMLWRSEAAGEARSGRWLLAAMLVGFGIWHGLDAVLSHWLLGIHRIRMDSAVPLAWDLGWLAVFGLLPLVAGLALWRSGPGGGGRRAGAAIATCLTLAAGVQALQPAGGRDVVTVLFAPGTPPAEALAAAVGAGGRLDWSDPTGELLVLRMDEGASPLRLFGAGAILVGGGGFPVGCFGATDL</sequence>
<protein>
    <submittedName>
        <fullName evidence="1">DUF2243 domain-containing protein</fullName>
    </submittedName>
</protein>
<accession>A0ACD4NRG7</accession>
<name>A0ACD4NRG7_9HYPH</name>
<keyword evidence="2" id="KW-1185">Reference proteome</keyword>
<gene>
    <name evidence="1" type="ORF">OXU80_03735</name>
</gene>
<proteinExistence type="predicted"/>
<dbReference type="EMBL" id="CP113520">
    <property type="protein sequence ID" value="WAJ29359.1"/>
    <property type="molecule type" value="Genomic_DNA"/>
</dbReference>
<evidence type="ECO:0000313" key="1">
    <source>
        <dbReference type="EMBL" id="WAJ29359.1"/>
    </source>
</evidence>
<dbReference type="Proteomes" id="UP001163223">
    <property type="component" value="Chromosome"/>
</dbReference>
<reference evidence="1" key="1">
    <citation type="submission" date="2022-11" db="EMBL/GenBank/DDBJ databases">
        <title>beta-Carotene-producing bacterium, Jeongeuplla avenae sp. nov., alleviates the salt stress of Arabidopsis seedlings.</title>
        <authorList>
            <person name="Jiang L."/>
            <person name="Lee J."/>
        </authorList>
    </citation>
    <scope>NUCLEOTIDE SEQUENCE</scope>
    <source>
        <strain evidence="1">DY_R2A_6</strain>
    </source>
</reference>
<evidence type="ECO:0000313" key="2">
    <source>
        <dbReference type="Proteomes" id="UP001163223"/>
    </source>
</evidence>
<organism evidence="1 2">
    <name type="scientific">Antarcticirhabdus aurantiaca</name>
    <dbReference type="NCBI Taxonomy" id="2606717"/>
    <lineage>
        <taxon>Bacteria</taxon>
        <taxon>Pseudomonadati</taxon>
        <taxon>Pseudomonadota</taxon>
        <taxon>Alphaproteobacteria</taxon>
        <taxon>Hyphomicrobiales</taxon>
        <taxon>Aurantimonadaceae</taxon>
        <taxon>Antarcticirhabdus</taxon>
    </lineage>
</organism>